<dbReference type="InterPro" id="IPR001509">
    <property type="entry name" value="Epimerase_deHydtase"/>
</dbReference>
<evidence type="ECO:0000313" key="2">
    <source>
        <dbReference type="EMBL" id="MDQ2090286.1"/>
    </source>
</evidence>
<sequence>MAKLVTIYGGSGFVGRYVAQKLAAKGWRVRVAVRRPNEALFVKPYGVPGQVEPVLCNIRDDASVTAVMKGADAVVNCVGTFDARGRNSFTAVQAQGAERIARAAAAEGVQTLVHVSALGVDRDQDSLYAESKRKGEEAILAAFPSATILRPSVVFGPEDGFFNRFASMSRLGPVLPIFGGRTRFQPVYVEDVAEAAVMGAEGKAKGIYELGGPEVKSLRGWIDVMLTSVRRWRLVPNLPFWIGRIMAFGLDMVEILTLGLIKNRLLTRDQLKQLQHDNVVSEDARGFTDLGIEPVAVEVVIDSYLWRFRPNGQFDAIRDSAKNLRTH</sequence>
<dbReference type="Pfam" id="PF01370">
    <property type="entry name" value="Epimerase"/>
    <property type="match status" value="1"/>
</dbReference>
<dbReference type="PANTHER" id="PTHR12126">
    <property type="entry name" value="NADH-UBIQUINONE OXIDOREDUCTASE 39 KDA SUBUNIT-RELATED"/>
    <property type="match status" value="1"/>
</dbReference>
<name>A0AAE3WBR0_9RHOB</name>
<dbReference type="CDD" id="cd05271">
    <property type="entry name" value="NDUFA9_like_SDR_a"/>
    <property type="match status" value="1"/>
</dbReference>
<dbReference type="InterPro" id="IPR036291">
    <property type="entry name" value="NAD(P)-bd_dom_sf"/>
</dbReference>
<dbReference type="AlphaFoldDB" id="A0AAE3WBR0"/>
<reference evidence="2" key="1">
    <citation type="submission" date="2022-07" db="EMBL/GenBank/DDBJ databases">
        <authorList>
            <person name="Otstavnykh N."/>
            <person name="Isaeva M."/>
            <person name="Bystritskaya E."/>
        </authorList>
    </citation>
    <scope>NUCLEOTIDE SEQUENCE</scope>
    <source>
        <strain evidence="2">KCTC 52189</strain>
    </source>
</reference>
<feature type="domain" description="NAD-dependent epimerase/dehydratase" evidence="1">
    <location>
        <begin position="5"/>
        <end position="211"/>
    </location>
</feature>
<evidence type="ECO:0000259" key="1">
    <source>
        <dbReference type="Pfam" id="PF01370"/>
    </source>
</evidence>
<dbReference type="RefSeq" id="WP_306735577.1">
    <property type="nucleotide sequence ID" value="NZ_JANHAX010000003.1"/>
</dbReference>
<dbReference type="GO" id="GO:0044877">
    <property type="term" value="F:protein-containing complex binding"/>
    <property type="evidence" value="ECO:0007669"/>
    <property type="project" value="TreeGrafter"/>
</dbReference>
<gene>
    <name evidence="2" type="ORF">NO357_10300</name>
</gene>
<dbReference type="Proteomes" id="UP001226762">
    <property type="component" value="Unassembled WGS sequence"/>
</dbReference>
<accession>A0AAE3WBR0</accession>
<organism evidence="2 3">
    <name type="scientific">Marimonas arenosa</name>
    <dbReference type="NCBI Taxonomy" id="1795305"/>
    <lineage>
        <taxon>Bacteria</taxon>
        <taxon>Pseudomonadati</taxon>
        <taxon>Pseudomonadota</taxon>
        <taxon>Alphaproteobacteria</taxon>
        <taxon>Rhodobacterales</taxon>
        <taxon>Paracoccaceae</taxon>
        <taxon>Marimonas</taxon>
    </lineage>
</organism>
<reference evidence="2" key="2">
    <citation type="submission" date="2023-02" db="EMBL/GenBank/DDBJ databases">
        <title>'Rhodoalgimonas zhirmunskyi' gen. nov., isolated from a red alga.</title>
        <authorList>
            <person name="Nedashkovskaya O.I."/>
            <person name="Otstavnykh N.Y."/>
            <person name="Bystritskaya E.P."/>
            <person name="Balabanova L.A."/>
            <person name="Isaeva M.P."/>
        </authorList>
    </citation>
    <scope>NUCLEOTIDE SEQUENCE</scope>
    <source>
        <strain evidence="2">KCTC 52189</strain>
    </source>
</reference>
<comment type="caution">
    <text evidence="2">The sequence shown here is derived from an EMBL/GenBank/DDBJ whole genome shotgun (WGS) entry which is preliminary data.</text>
</comment>
<evidence type="ECO:0000313" key="3">
    <source>
        <dbReference type="Proteomes" id="UP001226762"/>
    </source>
</evidence>
<dbReference type="PANTHER" id="PTHR12126:SF11">
    <property type="entry name" value="NADH DEHYDROGENASE [UBIQUINONE] 1 ALPHA SUBCOMPLEX SUBUNIT 9, MITOCHONDRIAL"/>
    <property type="match status" value="1"/>
</dbReference>
<dbReference type="Gene3D" id="3.40.50.720">
    <property type="entry name" value="NAD(P)-binding Rossmann-like Domain"/>
    <property type="match status" value="1"/>
</dbReference>
<protein>
    <submittedName>
        <fullName evidence="2">Complex I NDUFA9 subunit family protein</fullName>
    </submittedName>
</protein>
<dbReference type="SUPFAM" id="SSF51735">
    <property type="entry name" value="NAD(P)-binding Rossmann-fold domains"/>
    <property type="match status" value="1"/>
</dbReference>
<dbReference type="EMBL" id="JANHAX010000003">
    <property type="protein sequence ID" value="MDQ2090286.1"/>
    <property type="molecule type" value="Genomic_DNA"/>
</dbReference>
<dbReference type="FunFam" id="3.40.50.720:FF:000702">
    <property type="entry name" value="NADH dehydrogenase (Ubiquinone)"/>
    <property type="match status" value="1"/>
</dbReference>
<keyword evidence="3" id="KW-1185">Reference proteome</keyword>
<proteinExistence type="predicted"/>
<dbReference type="InterPro" id="IPR051207">
    <property type="entry name" value="ComplexI_NDUFA9_subunit"/>
</dbReference>